<dbReference type="Proteomes" id="UP000184383">
    <property type="component" value="Unassembled WGS sequence"/>
</dbReference>
<dbReference type="EMBL" id="KV878209">
    <property type="protein sequence ID" value="OJJ41404.1"/>
    <property type="molecule type" value="Genomic_DNA"/>
</dbReference>
<organism evidence="4 5">
    <name type="scientific">Aspergillus wentii DTO 134E9</name>
    <dbReference type="NCBI Taxonomy" id="1073089"/>
    <lineage>
        <taxon>Eukaryota</taxon>
        <taxon>Fungi</taxon>
        <taxon>Dikarya</taxon>
        <taxon>Ascomycota</taxon>
        <taxon>Pezizomycotina</taxon>
        <taxon>Eurotiomycetes</taxon>
        <taxon>Eurotiomycetidae</taxon>
        <taxon>Eurotiales</taxon>
        <taxon>Aspergillaceae</taxon>
        <taxon>Aspergillus</taxon>
        <taxon>Aspergillus subgen. Cremei</taxon>
    </lineage>
</organism>
<dbReference type="PANTHER" id="PTHR23083">
    <property type="entry name" value="TETRATRICOPEPTIDE REPEAT PROTEIN, TPR"/>
    <property type="match status" value="1"/>
</dbReference>
<gene>
    <name evidence="4" type="ORF">ASPWEDRAFT_23497</name>
</gene>
<feature type="region of interest" description="Disordered" evidence="3">
    <location>
        <begin position="782"/>
        <end position="845"/>
    </location>
</feature>
<evidence type="ECO:0000256" key="1">
    <source>
        <dbReference type="ARBA" id="ARBA00002550"/>
    </source>
</evidence>
<sequence>MAGRDLDKGHRYIAALDNARCQDKWDEIPELIRKVTKHASQKTCFLDTVNVESQVAAHVRKRSNVQPSSPSTSNLSELIPSLLSTIEKADGSPQEVFQAQVCLGWVHWTLNEPGLAVARLPKDFGATVSNLSDDGQELSPWTEVCLVKGCYIKGTAQSMASGLDDALQTFKSLMPWLSSHSQASLNNPQLSHWSEKLLAQGALLSGDEACMHGDDERVENALKFFRLWSAHPNVKGWVSPNGAQSDNIAEPASKSAIWKGYYDLLTTILQYGLTYVSPTGGSERPQLASELRRVESVCESSLLREVKFPKAESLNSDIEDWVEQVIQNWEVLCGPQWRDEDLGEGGQNAVGRNVLDILYKAATKTYHSHLILRRLFHVHSALADFDLALKALDAYIEIVTGAKARAEKGAESGELENDGRLLQTLSEGVTMLCCFGPEKGAEKARDLTVLIKRFLGKHTQVDANDQENDKAMVSQEDASSSYSDTVSPSVTALAYRAIGVGLANWAYWTPVNEERDDIRAEAIEYLEKSLAPELGDEYNYSSLYTLSLLLAEDRDLDGAIDYVKSALTSNSHPTPTQANLVKERDLVALWHLLALLLSAKQDFGIAERSCEAAFEQFPSAVASLNHGDKGSHRQPQDHEQSTANGLKHALIDQLRGREKERIIETRMTQLAFVEVLEGPEAAVNHSDQLLSLFATLFQNLELESGNVNEKNTKTEHLVPPQSSAGTVRSFRGSIFGRNRGPRAPERKVESAIDGNQADSVNQAGHPFISDAAPAIQVTDEDKKLANEGSHPVARSESTRQRLRKRSSTLRKSDAVTAQGDGCIPPVPSTTDANGTKTLDQTSKDETTAQDMVGLAVSGAESQQAQDGKQPLRPMAHNVKYNKVPPPVGHEKQPPEQDVRLPISYRFDSPTNAVVKFPIAQAQKHALGILIKVWLLVAGLYRRASLFEDANEACEEAFKQVTRIEALVAAQDSSAKLFSERSWGTAKSSEELWADYYAEQAQLSKAQSRPREAMERFERALIHYPDHPKATIGLASLLLDIWDQKFTADSPPCEVDFDISTLSLLSTPQKKNTNSKQNQENHAEKSGVDETKRATGTPPVFKEEEPKYLNRLAARDRAFGLLSTLTKRGSSWDNSEAWYALSRAYEAGGQIGKLKEVLWWCIELEDRRPIRHWSNIGSGVYVL</sequence>
<protein>
    <recommendedName>
        <fullName evidence="6">Filamentation protein</fullName>
    </recommendedName>
</protein>
<keyword evidence="5" id="KW-1185">Reference proteome</keyword>
<dbReference type="GeneID" id="63748336"/>
<evidence type="ECO:0000313" key="4">
    <source>
        <dbReference type="EMBL" id="OJJ41404.1"/>
    </source>
</evidence>
<feature type="compositionally biased region" description="Polar residues" evidence="3">
    <location>
        <begin position="1067"/>
        <end position="1077"/>
    </location>
</feature>
<dbReference type="RefSeq" id="XP_040695080.1">
    <property type="nucleotide sequence ID" value="XM_040832488.1"/>
</dbReference>
<evidence type="ECO:0000256" key="2">
    <source>
        <dbReference type="ARBA" id="ARBA00038251"/>
    </source>
</evidence>
<dbReference type="InterPro" id="IPR051722">
    <property type="entry name" value="Endocytosis_PI4K-reg_protein"/>
</dbReference>
<dbReference type="OrthoDB" id="29013at2759"/>
<feature type="region of interest" description="Disordered" evidence="3">
    <location>
        <begin position="1067"/>
        <end position="1100"/>
    </location>
</feature>
<dbReference type="STRING" id="1073089.A0A1L9S2L4"/>
<name>A0A1L9S2L4_ASPWE</name>
<comment type="similarity">
    <text evidence="2">Belongs to the YPP1 family.</text>
</comment>
<feature type="region of interest" description="Disordered" evidence="3">
    <location>
        <begin position="713"/>
        <end position="752"/>
    </location>
</feature>
<reference evidence="5" key="1">
    <citation type="journal article" date="2017" name="Genome Biol.">
        <title>Comparative genomics reveals high biological diversity and specific adaptations in the industrially and medically important fungal genus Aspergillus.</title>
        <authorList>
            <person name="de Vries R.P."/>
            <person name="Riley R."/>
            <person name="Wiebenga A."/>
            <person name="Aguilar-Osorio G."/>
            <person name="Amillis S."/>
            <person name="Uchima C.A."/>
            <person name="Anderluh G."/>
            <person name="Asadollahi M."/>
            <person name="Askin M."/>
            <person name="Barry K."/>
            <person name="Battaglia E."/>
            <person name="Bayram O."/>
            <person name="Benocci T."/>
            <person name="Braus-Stromeyer S.A."/>
            <person name="Caldana C."/>
            <person name="Canovas D."/>
            <person name="Cerqueira G.C."/>
            <person name="Chen F."/>
            <person name="Chen W."/>
            <person name="Choi C."/>
            <person name="Clum A."/>
            <person name="Dos Santos R.A."/>
            <person name="Damasio A.R."/>
            <person name="Diallinas G."/>
            <person name="Emri T."/>
            <person name="Fekete E."/>
            <person name="Flipphi M."/>
            <person name="Freyberg S."/>
            <person name="Gallo A."/>
            <person name="Gournas C."/>
            <person name="Habgood R."/>
            <person name="Hainaut M."/>
            <person name="Harispe M.L."/>
            <person name="Henrissat B."/>
            <person name="Hilden K.S."/>
            <person name="Hope R."/>
            <person name="Hossain A."/>
            <person name="Karabika E."/>
            <person name="Karaffa L."/>
            <person name="Karanyi Z."/>
            <person name="Krasevec N."/>
            <person name="Kuo A."/>
            <person name="Kusch H."/>
            <person name="LaButti K."/>
            <person name="Lagendijk E.L."/>
            <person name="Lapidus A."/>
            <person name="Levasseur A."/>
            <person name="Lindquist E."/>
            <person name="Lipzen A."/>
            <person name="Logrieco A.F."/>
            <person name="MacCabe A."/>
            <person name="Maekelae M.R."/>
            <person name="Malavazi I."/>
            <person name="Melin P."/>
            <person name="Meyer V."/>
            <person name="Mielnichuk N."/>
            <person name="Miskei M."/>
            <person name="Molnar A.P."/>
            <person name="Mule G."/>
            <person name="Ngan C.Y."/>
            <person name="Orejas M."/>
            <person name="Orosz E."/>
            <person name="Ouedraogo J.P."/>
            <person name="Overkamp K.M."/>
            <person name="Park H.-S."/>
            <person name="Perrone G."/>
            <person name="Piumi F."/>
            <person name="Punt P.J."/>
            <person name="Ram A.F."/>
            <person name="Ramon A."/>
            <person name="Rauscher S."/>
            <person name="Record E."/>
            <person name="Riano-Pachon D.M."/>
            <person name="Robert V."/>
            <person name="Roehrig J."/>
            <person name="Ruller R."/>
            <person name="Salamov A."/>
            <person name="Salih N.S."/>
            <person name="Samson R.A."/>
            <person name="Sandor E."/>
            <person name="Sanguinetti M."/>
            <person name="Schuetze T."/>
            <person name="Sepcic K."/>
            <person name="Shelest E."/>
            <person name="Sherlock G."/>
            <person name="Sophianopoulou V."/>
            <person name="Squina F.M."/>
            <person name="Sun H."/>
            <person name="Susca A."/>
            <person name="Todd R.B."/>
            <person name="Tsang A."/>
            <person name="Unkles S.E."/>
            <person name="van de Wiele N."/>
            <person name="van Rossen-Uffink D."/>
            <person name="Oliveira J.V."/>
            <person name="Vesth T.C."/>
            <person name="Visser J."/>
            <person name="Yu J.-H."/>
            <person name="Zhou M."/>
            <person name="Andersen M.R."/>
            <person name="Archer D.B."/>
            <person name="Baker S.E."/>
            <person name="Benoit I."/>
            <person name="Brakhage A.A."/>
            <person name="Braus G.H."/>
            <person name="Fischer R."/>
            <person name="Frisvad J.C."/>
            <person name="Goldman G.H."/>
            <person name="Houbraken J."/>
            <person name="Oakley B."/>
            <person name="Pocsi I."/>
            <person name="Scazzocchio C."/>
            <person name="Seiboth B."/>
            <person name="vanKuyk P.A."/>
            <person name="Wortman J."/>
            <person name="Dyer P.S."/>
            <person name="Grigoriev I.V."/>
        </authorList>
    </citation>
    <scope>NUCLEOTIDE SEQUENCE [LARGE SCALE GENOMIC DNA]</scope>
    <source>
        <strain evidence="5">DTO 134E9</strain>
    </source>
</reference>
<evidence type="ECO:0000313" key="5">
    <source>
        <dbReference type="Proteomes" id="UP000184383"/>
    </source>
</evidence>
<feature type="compositionally biased region" description="Polar residues" evidence="3">
    <location>
        <begin position="828"/>
        <end position="840"/>
    </location>
</feature>
<evidence type="ECO:0000256" key="3">
    <source>
        <dbReference type="SAM" id="MobiDB-lite"/>
    </source>
</evidence>
<dbReference type="InterPro" id="IPR019734">
    <property type="entry name" value="TPR_rpt"/>
</dbReference>
<dbReference type="InterPro" id="IPR011990">
    <property type="entry name" value="TPR-like_helical_dom_sf"/>
</dbReference>
<dbReference type="SMART" id="SM00028">
    <property type="entry name" value="TPR"/>
    <property type="match status" value="3"/>
</dbReference>
<dbReference type="Gene3D" id="1.25.40.10">
    <property type="entry name" value="Tetratricopeptide repeat domain"/>
    <property type="match status" value="2"/>
</dbReference>
<evidence type="ECO:0008006" key="6">
    <source>
        <dbReference type="Google" id="ProtNLM"/>
    </source>
</evidence>
<comment type="function">
    <text evidence="1">Involved in endocytosis.</text>
</comment>
<dbReference type="PANTHER" id="PTHR23083:SF464">
    <property type="entry name" value="TETRATRICOPEPTIDE REPEAT DOMAIN 7, ISOFORM A"/>
    <property type="match status" value="1"/>
</dbReference>
<feature type="compositionally biased region" description="Basic and acidic residues" evidence="3">
    <location>
        <begin position="626"/>
        <end position="640"/>
    </location>
</feature>
<proteinExistence type="inferred from homology"/>
<dbReference type="SUPFAM" id="SSF48452">
    <property type="entry name" value="TPR-like"/>
    <property type="match status" value="1"/>
</dbReference>
<feature type="region of interest" description="Disordered" evidence="3">
    <location>
        <begin position="624"/>
        <end position="645"/>
    </location>
</feature>
<feature type="compositionally biased region" description="Basic and acidic residues" evidence="3">
    <location>
        <begin position="1078"/>
        <end position="1092"/>
    </location>
</feature>
<accession>A0A1L9S2L4</accession>
<dbReference type="VEuPathDB" id="FungiDB:ASPWEDRAFT_23497"/>
<dbReference type="AlphaFoldDB" id="A0A1L9S2L4"/>